<keyword evidence="3" id="KW-1185">Reference proteome</keyword>
<dbReference type="Proteomes" id="UP000002640">
    <property type="component" value="Unassembled WGS sequence"/>
</dbReference>
<feature type="compositionally biased region" description="Polar residues" evidence="1">
    <location>
        <begin position="27"/>
        <end position="67"/>
    </location>
</feature>
<dbReference type="GeneID" id="20637908"/>
<protein>
    <submittedName>
        <fullName evidence="2">Uncharacterized protein</fullName>
    </submittedName>
</protein>
<dbReference type="InParanoid" id="G4YSJ5"/>
<evidence type="ECO:0000313" key="3">
    <source>
        <dbReference type="Proteomes" id="UP000002640"/>
    </source>
</evidence>
<proteinExistence type="predicted"/>
<feature type="region of interest" description="Disordered" evidence="1">
    <location>
        <begin position="23"/>
        <end position="229"/>
    </location>
</feature>
<feature type="compositionally biased region" description="Polar residues" evidence="1">
    <location>
        <begin position="88"/>
        <end position="113"/>
    </location>
</feature>
<reference evidence="2 3" key="1">
    <citation type="journal article" date="2006" name="Science">
        <title>Phytophthora genome sequences uncover evolutionary origins and mechanisms of pathogenesis.</title>
        <authorList>
            <person name="Tyler B.M."/>
            <person name="Tripathy S."/>
            <person name="Zhang X."/>
            <person name="Dehal P."/>
            <person name="Jiang R.H."/>
            <person name="Aerts A."/>
            <person name="Arredondo F.D."/>
            <person name="Baxter L."/>
            <person name="Bensasson D."/>
            <person name="Beynon J.L."/>
            <person name="Chapman J."/>
            <person name="Damasceno C.M."/>
            <person name="Dorrance A.E."/>
            <person name="Dou D."/>
            <person name="Dickerman A.W."/>
            <person name="Dubchak I.L."/>
            <person name="Garbelotto M."/>
            <person name="Gijzen M."/>
            <person name="Gordon S.G."/>
            <person name="Govers F."/>
            <person name="Grunwald N.J."/>
            <person name="Huang W."/>
            <person name="Ivors K.L."/>
            <person name="Jones R.W."/>
            <person name="Kamoun S."/>
            <person name="Krampis K."/>
            <person name="Lamour K.H."/>
            <person name="Lee M.K."/>
            <person name="McDonald W.H."/>
            <person name="Medina M."/>
            <person name="Meijer H.J."/>
            <person name="Nordberg E.K."/>
            <person name="Maclean D.J."/>
            <person name="Ospina-Giraldo M.D."/>
            <person name="Morris P.F."/>
            <person name="Phuntumart V."/>
            <person name="Putnam N.H."/>
            <person name="Rash S."/>
            <person name="Rose J.K."/>
            <person name="Sakihama Y."/>
            <person name="Salamov A.A."/>
            <person name="Savidor A."/>
            <person name="Scheuring C.F."/>
            <person name="Smith B.M."/>
            <person name="Sobral B.W."/>
            <person name="Terry A."/>
            <person name="Torto-Alalibo T.A."/>
            <person name="Win J."/>
            <person name="Xu Z."/>
            <person name="Zhang H."/>
            <person name="Grigoriev I.V."/>
            <person name="Rokhsar D.S."/>
            <person name="Boore J.L."/>
        </authorList>
    </citation>
    <scope>NUCLEOTIDE SEQUENCE [LARGE SCALE GENOMIC DNA]</scope>
    <source>
        <strain evidence="2 3">P6497</strain>
    </source>
</reference>
<organism evidence="2 3">
    <name type="scientific">Phytophthora sojae (strain P6497)</name>
    <name type="common">Soybean stem and root rot agent</name>
    <name type="synonym">Phytophthora megasperma f. sp. glycines</name>
    <dbReference type="NCBI Taxonomy" id="1094619"/>
    <lineage>
        <taxon>Eukaryota</taxon>
        <taxon>Sar</taxon>
        <taxon>Stramenopiles</taxon>
        <taxon>Oomycota</taxon>
        <taxon>Peronosporomycetes</taxon>
        <taxon>Peronosporales</taxon>
        <taxon>Peronosporaceae</taxon>
        <taxon>Phytophthora</taxon>
    </lineage>
</organism>
<dbReference type="EMBL" id="JH159152">
    <property type="protein sequence ID" value="EGZ23011.1"/>
    <property type="molecule type" value="Genomic_DNA"/>
</dbReference>
<sequence length="419" mass="42481">MRLYHALLVTARHCYRPAGQQLPAGSYGTSSKSAAVSQDSTANSDVGASQGSAPSKYPVQQDSNVASGSGAPFSDDDTQQGVVVPATPSDSGSSPSATTGVGASQETMNSGSGVSPAKQGLATPAPTPGLDVAASQDTAPSSFNEGIPPSTPGKQGLTTPAPTTPSTDEAPQKTDVAASSDVAGEADPSVDVTEAPTATTQAPTVASSSSSAIAAGNSTTPAPASPLKDNSKLCAKPRVVVTGVDVGATVENDEDEAALKVIAIAALPSGGSRIAFQSGDNVIVRELDANDKLVSSSLAVKVPLHDFGDIYADKDGFVIVGTRDAEGGGTLNCGNRATCVARLPTRLCLATACTCASLPPYSTSATDPDVYMIWWYAHHGRIAFDGTNWAAYFGAAQITLRRNLRANLRSPTPRFALGL</sequence>
<feature type="compositionally biased region" description="Low complexity" evidence="1">
    <location>
        <begin position="197"/>
        <end position="220"/>
    </location>
</feature>
<evidence type="ECO:0000256" key="1">
    <source>
        <dbReference type="SAM" id="MobiDB-lite"/>
    </source>
</evidence>
<dbReference type="AlphaFoldDB" id="G4YSJ5"/>
<gene>
    <name evidence="2" type="ORF">PHYSODRAFT_249206</name>
</gene>
<evidence type="ECO:0000313" key="2">
    <source>
        <dbReference type="EMBL" id="EGZ23011.1"/>
    </source>
</evidence>
<accession>G4YSJ5</accession>
<feature type="compositionally biased region" description="Polar residues" evidence="1">
    <location>
        <begin position="135"/>
        <end position="144"/>
    </location>
</feature>
<feature type="compositionally biased region" description="Polar residues" evidence="1">
    <location>
        <begin position="152"/>
        <end position="169"/>
    </location>
</feature>
<name>G4YSJ5_PHYSP</name>
<dbReference type="KEGG" id="psoj:PHYSODRAFT_249206"/>
<dbReference type="RefSeq" id="XP_009518299.1">
    <property type="nucleotide sequence ID" value="XM_009520004.1"/>
</dbReference>